<dbReference type="GO" id="GO:0003677">
    <property type="term" value="F:DNA binding"/>
    <property type="evidence" value="ECO:0007669"/>
    <property type="project" value="InterPro"/>
</dbReference>
<dbReference type="CDD" id="cd00093">
    <property type="entry name" value="HTH_XRE"/>
    <property type="match status" value="1"/>
</dbReference>
<dbReference type="InterPro" id="IPR001387">
    <property type="entry name" value="Cro/C1-type_HTH"/>
</dbReference>
<dbReference type="Gene3D" id="1.10.260.40">
    <property type="entry name" value="lambda repressor-like DNA-binding domains"/>
    <property type="match status" value="1"/>
</dbReference>
<dbReference type="RefSeq" id="WP_051052218.1">
    <property type="nucleotide sequence ID" value="NZ_CP068595.1"/>
</dbReference>
<dbReference type="KEGG" id="pson:JI735_06535"/>
<dbReference type="AlphaFoldDB" id="A0A974SDV6"/>
<sequence>MEHTVTIRDELWAYLAQEDLSINRFAALSGIHSGTLSRIMKGRQAMAMSHLERITQTMGLAEDFFYSKYVNECLYDSAPTWRRLRPFILRSAQLERLDCIEQLIHGLLDNLVYAPLLFDLAEELFQQDKHQAAAIIYENVAASEKYQHSERLALCQYRLFVMALGDDPQQNLIEATLFENYVNRLDEAHQLDALKQLLHVYYSLHHWEKAEELAQELYRLATIQYQFRSRSDHRDTSHEVLKRPVYYYILYAQLMRSCTYEERGDHKTALKLVPLYTDGSWIQEKGEEVNQIVAQFKEWGTANTYLNRLMDGQQEALEEYVEFVSTREKEIFAALFRIVQTANRYHWDVDHILQRFSAYIPYRRHFIRDKQINDDHHARFRSELATYYLARRRFGAKEIAMRSVDLSAEVDHDRNVIKGTISVDFEINIAST</sequence>
<evidence type="ECO:0000313" key="3">
    <source>
        <dbReference type="Proteomes" id="UP000595841"/>
    </source>
</evidence>
<dbReference type="EMBL" id="CP068595">
    <property type="protein sequence ID" value="QQZ62277.1"/>
    <property type="molecule type" value="Genomic_DNA"/>
</dbReference>
<evidence type="ECO:0000313" key="2">
    <source>
        <dbReference type="EMBL" id="QQZ62277.1"/>
    </source>
</evidence>
<dbReference type="SUPFAM" id="SSF47413">
    <property type="entry name" value="lambda repressor-like DNA-binding domains"/>
    <property type="match status" value="1"/>
</dbReference>
<keyword evidence="3" id="KW-1185">Reference proteome</keyword>
<evidence type="ECO:0000259" key="1">
    <source>
        <dbReference type="Pfam" id="PF13443"/>
    </source>
</evidence>
<name>A0A974SDV6_9BACL</name>
<reference evidence="2 3" key="1">
    <citation type="submission" date="2021-01" db="EMBL/GenBank/DDBJ databases">
        <title>Whole genome sequence of Paenibacillus sonchi LMG 24727 for comparative genomics.</title>
        <authorList>
            <person name="Lee G."/>
            <person name="Kim M.-J."/>
            <person name="Lim K."/>
            <person name="Shin J.-H."/>
        </authorList>
    </citation>
    <scope>NUCLEOTIDE SEQUENCE [LARGE SCALE GENOMIC DNA]</scope>
    <source>
        <strain evidence="2 3">LMG 24727</strain>
    </source>
</reference>
<protein>
    <submittedName>
        <fullName evidence="2">Helix-turn-helix transcriptional regulator</fullName>
    </submittedName>
</protein>
<dbReference type="Pfam" id="PF13443">
    <property type="entry name" value="HTH_26"/>
    <property type="match status" value="1"/>
</dbReference>
<accession>A0A974SDV6</accession>
<feature type="domain" description="HTH cro/C1-type" evidence="1">
    <location>
        <begin position="11"/>
        <end position="57"/>
    </location>
</feature>
<dbReference type="Proteomes" id="UP000595841">
    <property type="component" value="Chromosome"/>
</dbReference>
<proteinExistence type="predicted"/>
<gene>
    <name evidence="2" type="ORF">JI735_06535</name>
</gene>
<organism evidence="2 3">
    <name type="scientific">Paenibacillus sonchi</name>
    <dbReference type="NCBI Taxonomy" id="373687"/>
    <lineage>
        <taxon>Bacteria</taxon>
        <taxon>Bacillati</taxon>
        <taxon>Bacillota</taxon>
        <taxon>Bacilli</taxon>
        <taxon>Bacillales</taxon>
        <taxon>Paenibacillaceae</taxon>
        <taxon>Paenibacillus</taxon>
        <taxon>Paenibacillus sonchi group</taxon>
    </lineage>
</organism>
<dbReference type="InterPro" id="IPR010982">
    <property type="entry name" value="Lambda_DNA-bd_dom_sf"/>
</dbReference>